<evidence type="ECO:0000313" key="1">
    <source>
        <dbReference type="EMBL" id="PKI76656.1"/>
    </source>
</evidence>
<sequence>MAIHCHVSRVSHESRAPWVESGFSEVEYDFVTLTDPLGMMEATVRGGIREAAVTVAIEGRSSGFWGSGGARLRARW</sequence>
<reference evidence="1 2" key="1">
    <citation type="submission" date="2017-11" db="EMBL/GenBank/DDBJ databases">
        <title>De-novo sequencing of pomegranate (Punica granatum L.) genome.</title>
        <authorList>
            <person name="Akparov Z."/>
            <person name="Amiraslanov A."/>
            <person name="Hajiyeva S."/>
            <person name="Abbasov M."/>
            <person name="Kaur K."/>
            <person name="Hamwieh A."/>
            <person name="Solovyev V."/>
            <person name="Salamov A."/>
            <person name="Braich B."/>
            <person name="Kosarev P."/>
            <person name="Mahmoud A."/>
            <person name="Hajiyev E."/>
            <person name="Babayeva S."/>
            <person name="Izzatullayeva V."/>
            <person name="Mammadov A."/>
            <person name="Mammadov A."/>
            <person name="Sharifova S."/>
            <person name="Ojaghi J."/>
            <person name="Eynullazada K."/>
            <person name="Bayramov B."/>
            <person name="Abdulazimova A."/>
            <person name="Shahmuradov I."/>
        </authorList>
    </citation>
    <scope>NUCLEOTIDE SEQUENCE [LARGE SCALE GENOMIC DNA]</scope>
    <source>
        <strain evidence="2">cv. AG2017</strain>
        <tissue evidence="1">Leaf</tissue>
    </source>
</reference>
<evidence type="ECO:0000313" key="2">
    <source>
        <dbReference type="Proteomes" id="UP000233551"/>
    </source>
</evidence>
<organism evidence="1 2">
    <name type="scientific">Punica granatum</name>
    <name type="common">Pomegranate</name>
    <dbReference type="NCBI Taxonomy" id="22663"/>
    <lineage>
        <taxon>Eukaryota</taxon>
        <taxon>Viridiplantae</taxon>
        <taxon>Streptophyta</taxon>
        <taxon>Embryophyta</taxon>
        <taxon>Tracheophyta</taxon>
        <taxon>Spermatophyta</taxon>
        <taxon>Magnoliopsida</taxon>
        <taxon>eudicotyledons</taxon>
        <taxon>Gunneridae</taxon>
        <taxon>Pentapetalae</taxon>
        <taxon>rosids</taxon>
        <taxon>malvids</taxon>
        <taxon>Myrtales</taxon>
        <taxon>Lythraceae</taxon>
        <taxon>Punica</taxon>
    </lineage>
</organism>
<accession>A0A2I0L947</accession>
<dbReference type="AlphaFoldDB" id="A0A2I0L947"/>
<proteinExistence type="predicted"/>
<comment type="caution">
    <text evidence="1">The sequence shown here is derived from an EMBL/GenBank/DDBJ whole genome shotgun (WGS) entry which is preliminary data.</text>
</comment>
<keyword evidence="2" id="KW-1185">Reference proteome</keyword>
<protein>
    <submittedName>
        <fullName evidence="1">Uncharacterized protein</fullName>
    </submittedName>
</protein>
<dbReference type="EMBL" id="PGOL01000111">
    <property type="protein sequence ID" value="PKI76656.1"/>
    <property type="molecule type" value="Genomic_DNA"/>
</dbReference>
<name>A0A2I0L947_PUNGR</name>
<dbReference type="Proteomes" id="UP000233551">
    <property type="component" value="Unassembled WGS sequence"/>
</dbReference>
<gene>
    <name evidence="1" type="ORF">CRG98_002965</name>
</gene>